<proteinExistence type="predicted"/>
<feature type="domain" description="Restriction endonuclease type I HsdR N-terminal" evidence="6">
    <location>
        <begin position="65"/>
        <end position="138"/>
    </location>
</feature>
<dbReference type="InterPro" id="IPR007409">
    <property type="entry name" value="Restrct_endonuc_type1_HsdR_N"/>
</dbReference>
<dbReference type="PRINTS" id="PR00507">
    <property type="entry name" value="N12N6MTFRASE"/>
</dbReference>
<dbReference type="Gene3D" id="3.40.50.150">
    <property type="entry name" value="Vaccinia Virus protein VP39"/>
    <property type="match status" value="1"/>
</dbReference>
<dbReference type="SUPFAM" id="SSF53335">
    <property type="entry name" value="S-adenosyl-L-methionine-dependent methyltransferases"/>
    <property type="match status" value="1"/>
</dbReference>
<evidence type="ECO:0000313" key="9">
    <source>
        <dbReference type="EMBL" id="MBC1618117.1"/>
    </source>
</evidence>
<dbReference type="GO" id="GO:0032259">
    <property type="term" value="P:methylation"/>
    <property type="evidence" value="ECO:0007669"/>
    <property type="project" value="UniProtKB-KW"/>
</dbReference>
<dbReference type="PANTHER" id="PTHR33841:SF1">
    <property type="entry name" value="DNA METHYLTRANSFERASE A"/>
    <property type="match status" value="1"/>
</dbReference>
<dbReference type="InterPro" id="IPR050953">
    <property type="entry name" value="N4_N6_ade-DNA_methylase"/>
</dbReference>
<accession>A0A842AKX7</accession>
<dbReference type="RefSeq" id="WP_185405324.1">
    <property type="nucleotide sequence ID" value="NZ_JAARSH010000023.1"/>
</dbReference>
<keyword evidence="4" id="KW-0949">S-adenosyl-L-methionine</keyword>
<dbReference type="InterPro" id="IPR011639">
    <property type="entry name" value="MethylTrfase_TaqI-like_dom"/>
</dbReference>
<dbReference type="InterPro" id="IPR002052">
    <property type="entry name" value="DNA_methylase_N6_adenine_CS"/>
</dbReference>
<evidence type="ECO:0000259" key="7">
    <source>
        <dbReference type="Pfam" id="PF07669"/>
    </source>
</evidence>
<dbReference type="PROSITE" id="PS00092">
    <property type="entry name" value="N6_MTASE"/>
    <property type="match status" value="1"/>
</dbReference>
<reference evidence="10 11" key="1">
    <citation type="submission" date="2020-03" db="EMBL/GenBank/DDBJ databases">
        <title>Soil Listeria distribution.</title>
        <authorList>
            <person name="Liao J."/>
            <person name="Wiedmann M."/>
        </authorList>
    </citation>
    <scope>NUCLEOTIDE SEQUENCE [LARGE SCALE GENOMIC DNA]</scope>
    <source>
        <strain evidence="9 11">FSL L7-1299</strain>
        <strain evidence="8 10">FSL L7-1658</strain>
    </source>
</reference>
<evidence type="ECO:0000313" key="11">
    <source>
        <dbReference type="Proteomes" id="UP000574104"/>
    </source>
</evidence>
<dbReference type="Pfam" id="PF04313">
    <property type="entry name" value="HSDR_N"/>
    <property type="match status" value="1"/>
</dbReference>
<dbReference type="EMBL" id="JAARPT010000001">
    <property type="protein sequence ID" value="MBC1400386.1"/>
    <property type="molecule type" value="Genomic_DNA"/>
</dbReference>
<evidence type="ECO:0000256" key="3">
    <source>
        <dbReference type="ARBA" id="ARBA00022679"/>
    </source>
</evidence>
<dbReference type="Proteomes" id="UP000544413">
    <property type="component" value="Unassembled WGS sequence"/>
</dbReference>
<evidence type="ECO:0000256" key="2">
    <source>
        <dbReference type="ARBA" id="ARBA00022603"/>
    </source>
</evidence>
<organism evidence="9 11">
    <name type="scientific">Listeria booriae</name>
    <dbReference type="NCBI Taxonomy" id="1552123"/>
    <lineage>
        <taxon>Bacteria</taxon>
        <taxon>Bacillati</taxon>
        <taxon>Bacillota</taxon>
        <taxon>Bacilli</taxon>
        <taxon>Bacillales</taxon>
        <taxon>Listeriaceae</taxon>
        <taxon>Listeria</taxon>
    </lineage>
</organism>
<evidence type="ECO:0000256" key="4">
    <source>
        <dbReference type="ARBA" id="ARBA00022691"/>
    </source>
</evidence>
<comment type="caution">
    <text evidence="9">The sequence shown here is derived from an EMBL/GenBank/DDBJ whole genome shotgun (WGS) entry which is preliminary data.</text>
</comment>
<evidence type="ECO:0000313" key="8">
    <source>
        <dbReference type="EMBL" id="MBC1400386.1"/>
    </source>
</evidence>
<gene>
    <name evidence="8" type="ORF">HB836_02165</name>
    <name evidence="9" type="ORF">HB904_18235</name>
</gene>
<dbReference type="GO" id="GO:0003677">
    <property type="term" value="F:DNA binding"/>
    <property type="evidence" value="ECO:0007669"/>
    <property type="project" value="UniProtKB-KW"/>
</dbReference>
<dbReference type="EC" id="2.1.1.72" evidence="1"/>
<keyword evidence="3" id="KW-0808">Transferase</keyword>
<feature type="domain" description="Type II methyltransferase M.TaqI-like" evidence="7">
    <location>
        <begin position="438"/>
        <end position="616"/>
    </location>
</feature>
<keyword evidence="2 9" id="KW-0489">Methyltransferase</keyword>
<protein>
    <recommendedName>
        <fullName evidence="1">site-specific DNA-methyltransferase (adenine-specific)</fullName>
        <ecNumber evidence="1">2.1.1.72</ecNumber>
    </recommendedName>
</protein>
<dbReference type="AlphaFoldDB" id="A0A842AKX7"/>
<evidence type="ECO:0000256" key="5">
    <source>
        <dbReference type="ARBA" id="ARBA00047942"/>
    </source>
</evidence>
<dbReference type="Pfam" id="PF07669">
    <property type="entry name" value="Eco57I"/>
    <property type="match status" value="1"/>
</dbReference>
<dbReference type="EMBL" id="JAARSH010000023">
    <property type="protein sequence ID" value="MBC1618117.1"/>
    <property type="molecule type" value="Genomic_DNA"/>
</dbReference>
<sequence>MQFIEGKEALLALINRFRNDYSEYKDSKSIFNEQMTRQQYIDPFLKLLGWDITNSKGVSFYDREVVAEEYANRKDRPDYTIRIHGAPIFFVEAKKVNVAIESDKNSALQARRYGWNAGHSISVLTNFDYLAIYQTYENPSESDESSTFRYKLYHFEEYLDKFEEIYSLLSYESVRNGDFQKWISDITPEDATKLTLDSVFLKDLNRWRVTIASDLIQSENKYFADKGNLNEAVQQFLNQIVFLRFAEDNHLEDSEILKKLLNKKLNAASFLLQLDKKYNAGIFNDSRVVGNLSGTTLNDIVMSLYFPQSSYDFSVIDLSILSRIYENFLQEEINIVDGTPKLEKTRDAKIKSVVSTPDELVKLMVHKVLEPKISGKNPSEILSLKIVDLAVGSGIFLIEAYNYLENYLADWYGKEMGESPSPLLIPYKDKSKLIESVLYGFDINFQAVQLTRFSLILRVLLNENSNRLTELPILPNLKKNIIHGNALIDETDVDMKNLNIEDIVEIVPFNTDENRVLLYDIVIGNPPYLTTEDIKKSTPITEINVYKEKYFSAYKQFDKYFLFIEKALEILNDDGRVSVLVPNKFVTIASGIKIRQLIKEKQALVSIVDFGVTQLFHGITNYVSILEMSKNHNNSFTYSRIGSIAEAYEKREFEYDIHKLSEKTWFLTNDLKFKNQYEFAANHFPSIKEEINTPNGIQTSKNSFYVIDKKYIVADLGDILKFEKNGESFYLEKGIARDFYQSSGRVQGKSYQSLSADKLVIFPYENSKLIPIEQMLVKYPNAWEYFQKHKEELLPKQLGGSRDVQNNPSESNWYQYGRTQFLTESTEDKIIVGVMSNQPNFNIDRNGYLFASGGTAGYISIFMRDESPYCLEYIQAWLSHPFTDKIFRTLGSDFDNGFYSHGTYLYDEIPILPVDFGNEQQALIYSNIVTVVKKIEKINSTITNEVNSQKLSSLERQKVAMILSVNSQIDSLLSERMGDLYE</sequence>
<dbReference type="InterPro" id="IPR029063">
    <property type="entry name" value="SAM-dependent_MTases_sf"/>
</dbReference>
<dbReference type="PANTHER" id="PTHR33841">
    <property type="entry name" value="DNA METHYLTRANSFERASE YEEA-RELATED"/>
    <property type="match status" value="1"/>
</dbReference>
<evidence type="ECO:0000259" key="6">
    <source>
        <dbReference type="Pfam" id="PF04313"/>
    </source>
</evidence>
<dbReference type="Proteomes" id="UP000574104">
    <property type="component" value="Unassembled WGS sequence"/>
</dbReference>
<dbReference type="GO" id="GO:0009307">
    <property type="term" value="P:DNA restriction-modification system"/>
    <property type="evidence" value="ECO:0007669"/>
    <property type="project" value="UniProtKB-KW"/>
</dbReference>
<dbReference type="Gene3D" id="3.90.1570.30">
    <property type="match status" value="1"/>
</dbReference>
<dbReference type="GO" id="GO:0005524">
    <property type="term" value="F:ATP binding"/>
    <property type="evidence" value="ECO:0007669"/>
    <property type="project" value="UniProtKB-KW"/>
</dbReference>
<comment type="catalytic activity">
    <reaction evidence="5">
        <text>a 2'-deoxyadenosine in DNA + S-adenosyl-L-methionine = an N(6)-methyl-2'-deoxyadenosine in DNA + S-adenosyl-L-homocysteine + H(+)</text>
        <dbReference type="Rhea" id="RHEA:15197"/>
        <dbReference type="Rhea" id="RHEA-COMP:12418"/>
        <dbReference type="Rhea" id="RHEA-COMP:12419"/>
        <dbReference type="ChEBI" id="CHEBI:15378"/>
        <dbReference type="ChEBI" id="CHEBI:57856"/>
        <dbReference type="ChEBI" id="CHEBI:59789"/>
        <dbReference type="ChEBI" id="CHEBI:90615"/>
        <dbReference type="ChEBI" id="CHEBI:90616"/>
        <dbReference type="EC" id="2.1.1.72"/>
    </reaction>
</comment>
<dbReference type="GO" id="GO:0009035">
    <property type="term" value="F:type I site-specific deoxyribonuclease activity"/>
    <property type="evidence" value="ECO:0007669"/>
    <property type="project" value="UniProtKB-EC"/>
</dbReference>
<dbReference type="GO" id="GO:0009007">
    <property type="term" value="F:site-specific DNA-methyltransferase (adenine-specific) activity"/>
    <property type="evidence" value="ECO:0007669"/>
    <property type="project" value="UniProtKB-EC"/>
</dbReference>
<evidence type="ECO:0000313" key="10">
    <source>
        <dbReference type="Proteomes" id="UP000544413"/>
    </source>
</evidence>
<name>A0A842AKX7_9LIST</name>
<evidence type="ECO:0000256" key="1">
    <source>
        <dbReference type="ARBA" id="ARBA00011900"/>
    </source>
</evidence>